<name>A0A6V8PS71_9ACTN</name>
<feature type="region of interest" description="Disordered" evidence="1">
    <location>
        <begin position="1"/>
        <end position="25"/>
    </location>
</feature>
<evidence type="ECO:0000313" key="2">
    <source>
        <dbReference type="EMBL" id="GFP35218.1"/>
    </source>
</evidence>
<sequence length="25" mass="2967">EGQMWSREAEEELLRQKLHPSEVKG</sequence>
<feature type="compositionally biased region" description="Basic and acidic residues" evidence="1">
    <location>
        <begin position="12"/>
        <end position="25"/>
    </location>
</feature>
<dbReference type="AlphaFoldDB" id="A0A6V8PS71"/>
<dbReference type="EMBL" id="BLSB01000067">
    <property type="protein sequence ID" value="GFP35218.1"/>
    <property type="molecule type" value="Genomic_DNA"/>
</dbReference>
<feature type="non-terminal residue" evidence="2">
    <location>
        <position position="1"/>
    </location>
</feature>
<protein>
    <submittedName>
        <fullName evidence="2">Uncharacterized protein</fullName>
    </submittedName>
</protein>
<proteinExistence type="predicted"/>
<comment type="caution">
    <text evidence="2">The sequence shown here is derived from an EMBL/GenBank/DDBJ whole genome shotgun (WGS) entry which is preliminary data.</text>
</comment>
<evidence type="ECO:0000256" key="1">
    <source>
        <dbReference type="SAM" id="MobiDB-lite"/>
    </source>
</evidence>
<reference evidence="2 3" key="1">
    <citation type="journal article" date="2020" name="Front. Microbiol.">
        <title>Single-cell genomics of novel Actinobacteria with the Wood-Ljungdahl pathway discovered in a serpentinizing system.</title>
        <authorList>
            <person name="Merino N."/>
            <person name="Kawai M."/>
            <person name="Boyd E.S."/>
            <person name="Colman D.R."/>
            <person name="McGlynn S.E."/>
            <person name="Nealson K.H."/>
            <person name="Kurokawa K."/>
            <person name="Hongoh Y."/>
        </authorList>
    </citation>
    <scope>NUCLEOTIDE SEQUENCE [LARGE SCALE GENOMIC DNA]</scope>
    <source>
        <strain evidence="2 3">S43</strain>
    </source>
</reference>
<gene>
    <name evidence="2" type="ORF">HKBW3S43_01010</name>
</gene>
<evidence type="ECO:0000313" key="3">
    <source>
        <dbReference type="Proteomes" id="UP000576480"/>
    </source>
</evidence>
<organism evidence="2 3">
    <name type="scientific">Candidatus Hakubella thermalkaliphila</name>
    <dbReference type="NCBI Taxonomy" id="2754717"/>
    <lineage>
        <taxon>Bacteria</taxon>
        <taxon>Bacillati</taxon>
        <taxon>Actinomycetota</taxon>
        <taxon>Actinomycetota incertae sedis</taxon>
        <taxon>Candidatus Hakubellales</taxon>
        <taxon>Candidatus Hakubellaceae</taxon>
        <taxon>Candidatus Hakubella</taxon>
    </lineage>
</organism>
<accession>A0A6V8PS71</accession>
<dbReference type="Proteomes" id="UP000576480">
    <property type="component" value="Unassembled WGS sequence"/>
</dbReference>